<dbReference type="Proteomes" id="UP000265325">
    <property type="component" value="Unassembled WGS sequence"/>
</dbReference>
<evidence type="ECO:0000313" key="1">
    <source>
        <dbReference type="EMBL" id="KKZ75030.1"/>
    </source>
</evidence>
<organism evidence="1 2">
    <name type="scientific">Streptomyces showdoensis</name>
    <dbReference type="NCBI Taxonomy" id="68268"/>
    <lineage>
        <taxon>Bacteria</taxon>
        <taxon>Bacillati</taxon>
        <taxon>Actinomycetota</taxon>
        <taxon>Actinomycetes</taxon>
        <taxon>Kitasatosporales</taxon>
        <taxon>Streptomycetaceae</taxon>
        <taxon>Streptomyces</taxon>
    </lineage>
</organism>
<dbReference type="OrthoDB" id="4331932at2"/>
<reference evidence="1 2" key="1">
    <citation type="submission" date="2015-05" db="EMBL/GenBank/DDBJ databases">
        <title>Draft Genome assembly of Streptomyces showdoensis.</title>
        <authorList>
            <person name="Thapa K.K."/>
            <person name="Metsa-Ketela M."/>
        </authorList>
    </citation>
    <scope>NUCLEOTIDE SEQUENCE [LARGE SCALE GENOMIC DNA]</scope>
    <source>
        <strain evidence="1 2">ATCC 15227</strain>
    </source>
</reference>
<protein>
    <recommendedName>
        <fullName evidence="3">HEAT repeat-containing protein</fullName>
    </recommendedName>
</protein>
<dbReference type="Gene3D" id="1.25.10.10">
    <property type="entry name" value="Leucine-rich Repeat Variant"/>
    <property type="match status" value="1"/>
</dbReference>
<evidence type="ECO:0008006" key="3">
    <source>
        <dbReference type="Google" id="ProtNLM"/>
    </source>
</evidence>
<evidence type="ECO:0000313" key="2">
    <source>
        <dbReference type="Proteomes" id="UP000265325"/>
    </source>
</evidence>
<dbReference type="EMBL" id="LAQS01000005">
    <property type="protein sequence ID" value="KKZ75030.1"/>
    <property type="molecule type" value="Genomic_DNA"/>
</dbReference>
<accession>A0A2P2GU58</accession>
<dbReference type="AlphaFoldDB" id="A0A2P2GU58"/>
<dbReference type="RefSeq" id="WP_046906153.1">
    <property type="nucleotide sequence ID" value="NZ_BAAAXG010000023.1"/>
</dbReference>
<dbReference type="InterPro" id="IPR011989">
    <property type="entry name" value="ARM-like"/>
</dbReference>
<dbReference type="SUPFAM" id="SSF48371">
    <property type="entry name" value="ARM repeat"/>
    <property type="match status" value="1"/>
</dbReference>
<gene>
    <name evidence="1" type="ORF">VO63_04245</name>
</gene>
<sequence>MLNRLYLGDVTSDAPSPFERRALELFLDWAAQEEHPDVLTAVLHGLGEHEDPRIEPLGLRFLAHSAPSVRTGVIATLSTVYSERSGRTTFTPEGLNALLVLAQDTGTSVRQAAGYQLAHSLNPDPAVGDTLAGLLDDEDQHTRIWVAFGLAVRDDPRCVEGADKVGPVDDRPSWSWILDAPARYEERRKARGGPTSGE</sequence>
<dbReference type="Pfam" id="PF13646">
    <property type="entry name" value="HEAT_2"/>
    <property type="match status" value="1"/>
</dbReference>
<name>A0A2P2GU58_STREW</name>
<comment type="caution">
    <text evidence="1">The sequence shown here is derived from an EMBL/GenBank/DDBJ whole genome shotgun (WGS) entry which is preliminary data.</text>
</comment>
<keyword evidence="2" id="KW-1185">Reference proteome</keyword>
<dbReference type="InterPro" id="IPR016024">
    <property type="entry name" value="ARM-type_fold"/>
</dbReference>
<proteinExistence type="predicted"/>